<dbReference type="AlphaFoldDB" id="A0A7X0SPB3"/>
<evidence type="ECO:0000256" key="4">
    <source>
        <dbReference type="ARBA" id="ARBA00022449"/>
    </source>
</evidence>
<keyword evidence="12" id="KW-1185">Reference proteome</keyword>
<dbReference type="Pfam" id="PF00999">
    <property type="entry name" value="Na_H_Exchanger"/>
    <property type="match status" value="1"/>
</dbReference>
<dbReference type="GO" id="GO:0015297">
    <property type="term" value="F:antiporter activity"/>
    <property type="evidence" value="ECO:0007669"/>
    <property type="project" value="UniProtKB-KW"/>
</dbReference>
<evidence type="ECO:0000256" key="2">
    <source>
        <dbReference type="ARBA" id="ARBA00005551"/>
    </source>
</evidence>
<feature type="transmembrane region" description="Helical" evidence="9">
    <location>
        <begin position="279"/>
        <end position="298"/>
    </location>
</feature>
<feature type="transmembrane region" description="Helical" evidence="9">
    <location>
        <begin position="59"/>
        <end position="78"/>
    </location>
</feature>
<keyword evidence="6 9" id="KW-1133">Transmembrane helix</keyword>
<evidence type="ECO:0000256" key="1">
    <source>
        <dbReference type="ARBA" id="ARBA00004141"/>
    </source>
</evidence>
<evidence type="ECO:0000256" key="7">
    <source>
        <dbReference type="ARBA" id="ARBA00023065"/>
    </source>
</evidence>
<feature type="transmembrane region" description="Helical" evidence="9">
    <location>
        <begin position="128"/>
        <end position="148"/>
    </location>
</feature>
<dbReference type="RefSeq" id="WP_185131338.1">
    <property type="nucleotide sequence ID" value="NZ_JACJVO010000028.1"/>
</dbReference>
<keyword evidence="5 9" id="KW-0812">Transmembrane</keyword>
<gene>
    <name evidence="11" type="ORF">H7C18_22425</name>
</gene>
<comment type="similarity">
    <text evidence="2">Belongs to the monovalent cation:proton antiporter 2 (CPA2) transporter (TC 2.A.37) family.</text>
</comment>
<feature type="transmembrane region" description="Helical" evidence="9">
    <location>
        <begin position="310"/>
        <end position="330"/>
    </location>
</feature>
<comment type="subcellular location">
    <subcellularLocation>
        <location evidence="1">Membrane</location>
        <topology evidence="1">Multi-pass membrane protein</topology>
    </subcellularLocation>
</comment>
<keyword evidence="3" id="KW-0813">Transport</keyword>
<evidence type="ECO:0000256" key="8">
    <source>
        <dbReference type="ARBA" id="ARBA00023136"/>
    </source>
</evidence>
<dbReference type="PANTHER" id="PTHR43562">
    <property type="entry name" value="NAPA-TYPE SODIUM/HYDROGEN ANTIPORTER"/>
    <property type="match status" value="1"/>
</dbReference>
<feature type="transmembrane region" description="Helical" evidence="9">
    <location>
        <begin position="36"/>
        <end position="53"/>
    </location>
</feature>
<evidence type="ECO:0000313" key="11">
    <source>
        <dbReference type="EMBL" id="MBB6733685.1"/>
    </source>
</evidence>
<dbReference type="GO" id="GO:1902600">
    <property type="term" value="P:proton transmembrane transport"/>
    <property type="evidence" value="ECO:0007669"/>
    <property type="project" value="InterPro"/>
</dbReference>
<dbReference type="Proteomes" id="UP000564644">
    <property type="component" value="Unassembled WGS sequence"/>
</dbReference>
<proteinExistence type="inferred from homology"/>
<evidence type="ECO:0000256" key="6">
    <source>
        <dbReference type="ARBA" id="ARBA00022989"/>
    </source>
</evidence>
<dbReference type="Gene3D" id="1.20.1530.20">
    <property type="match status" value="1"/>
</dbReference>
<evidence type="ECO:0000256" key="5">
    <source>
        <dbReference type="ARBA" id="ARBA00022692"/>
    </source>
</evidence>
<accession>A0A7X0SPB3</accession>
<keyword evidence="7" id="KW-0406">Ion transport</keyword>
<evidence type="ECO:0000256" key="3">
    <source>
        <dbReference type="ARBA" id="ARBA00022448"/>
    </source>
</evidence>
<reference evidence="11 12" key="1">
    <citation type="submission" date="2020-08" db="EMBL/GenBank/DDBJ databases">
        <title>Cohnella phylogeny.</title>
        <authorList>
            <person name="Dunlap C."/>
        </authorList>
    </citation>
    <scope>NUCLEOTIDE SEQUENCE [LARGE SCALE GENOMIC DNA]</scope>
    <source>
        <strain evidence="11 12">CBP 2801</strain>
    </source>
</reference>
<evidence type="ECO:0000259" key="10">
    <source>
        <dbReference type="Pfam" id="PF00999"/>
    </source>
</evidence>
<dbReference type="EMBL" id="JACJVO010000028">
    <property type="protein sequence ID" value="MBB6733685.1"/>
    <property type="molecule type" value="Genomic_DNA"/>
</dbReference>
<feature type="transmembrane region" description="Helical" evidence="9">
    <location>
        <begin position="160"/>
        <end position="183"/>
    </location>
</feature>
<dbReference type="InterPro" id="IPR038770">
    <property type="entry name" value="Na+/solute_symporter_sf"/>
</dbReference>
<feature type="domain" description="Cation/H+ exchanger transmembrane" evidence="10">
    <location>
        <begin position="20"/>
        <end position="387"/>
    </location>
</feature>
<evidence type="ECO:0000313" key="12">
    <source>
        <dbReference type="Proteomes" id="UP000564644"/>
    </source>
</evidence>
<feature type="transmembrane region" description="Helical" evidence="9">
    <location>
        <begin position="98"/>
        <end position="116"/>
    </location>
</feature>
<keyword evidence="8 9" id="KW-0472">Membrane</keyword>
<keyword evidence="4" id="KW-0050">Antiport</keyword>
<feature type="transmembrane region" description="Helical" evidence="9">
    <location>
        <begin position="189"/>
        <end position="208"/>
    </location>
</feature>
<dbReference type="PANTHER" id="PTHR43562:SF1">
    <property type="entry name" value="NA(+)_H(+) ANTIPORTER YJBQ-RELATED"/>
    <property type="match status" value="1"/>
</dbReference>
<comment type="caution">
    <text evidence="11">The sequence shown here is derived from an EMBL/GenBank/DDBJ whole genome shotgun (WGS) entry which is preliminary data.</text>
</comment>
<feature type="transmembrane region" description="Helical" evidence="9">
    <location>
        <begin position="6"/>
        <end position="24"/>
    </location>
</feature>
<protein>
    <submittedName>
        <fullName evidence="11">Cation:proton antiporter</fullName>
    </submittedName>
</protein>
<dbReference type="GO" id="GO:0016020">
    <property type="term" value="C:membrane"/>
    <property type="evidence" value="ECO:0007669"/>
    <property type="project" value="UniProtKB-SubCell"/>
</dbReference>
<feature type="transmembrane region" description="Helical" evidence="9">
    <location>
        <begin position="372"/>
        <end position="391"/>
    </location>
</feature>
<evidence type="ECO:0000256" key="9">
    <source>
        <dbReference type="SAM" id="Phobius"/>
    </source>
</evidence>
<name>A0A7X0SPB3_9BACL</name>
<dbReference type="InterPro" id="IPR006153">
    <property type="entry name" value="Cation/H_exchanger_TM"/>
</dbReference>
<organism evidence="11 12">
    <name type="scientific">Cohnella zeiphila</name>
    <dbReference type="NCBI Taxonomy" id="2761120"/>
    <lineage>
        <taxon>Bacteria</taxon>
        <taxon>Bacillati</taxon>
        <taxon>Bacillota</taxon>
        <taxon>Bacilli</taxon>
        <taxon>Bacillales</taxon>
        <taxon>Paenibacillaceae</taxon>
        <taxon>Cohnella</taxon>
    </lineage>
</organism>
<feature type="transmembrane region" description="Helical" evidence="9">
    <location>
        <begin position="337"/>
        <end position="360"/>
    </location>
</feature>
<sequence length="397" mass="43447">MDWEGSLSPLFWVLLLVFPVQAIVTRIRWIRIPSILAYIFLGMFLQSSGLLELQDGHAAWLHGMSSLGLFYLMFLSGLEIDLDLLRIRKGANLLRHPVVLGLLAFGGSAGLSYLLGLRMQQIDPSIHAWMMMLILSTTSLGIVMPVLREFGMIRSPYGQTLLTAAFIADLITMLLLSVVSGFYRAGFSWRQASVGLLLPLIVICYQAFVRLRRTRAWRGDGVPEPSFKLQAVFAVLGLYGILTDLTGAEPILGAFLAGLLLAGFRMQEHHPVRQQLEGIGYGFIIPIFFLMVGAQFNLQAFLASPRALEWVPLLLGAAFVVKVLPMAGLFRALGVRMALAGGFLLSSRMTLVVVAASIGIRLGVIPPSLEDALIVVAMLTSLLSPLIFTLGHRTKSA</sequence>